<dbReference type="GO" id="GO:0006355">
    <property type="term" value="P:regulation of DNA-templated transcription"/>
    <property type="evidence" value="ECO:0007669"/>
    <property type="project" value="InterPro"/>
</dbReference>
<evidence type="ECO:0000256" key="13">
    <source>
        <dbReference type="ARBA" id="ARBA00023136"/>
    </source>
</evidence>
<dbReference type="PROSITE" id="PS50885">
    <property type="entry name" value="HAMP"/>
    <property type="match status" value="1"/>
</dbReference>
<comment type="subcellular location">
    <subcellularLocation>
        <location evidence="2">Cell membrane</location>
        <topology evidence="2">Multi-pass membrane protein</topology>
    </subcellularLocation>
</comment>
<dbReference type="InterPro" id="IPR003660">
    <property type="entry name" value="HAMP_dom"/>
</dbReference>
<dbReference type="Gene3D" id="6.10.340.10">
    <property type="match status" value="1"/>
</dbReference>
<evidence type="ECO:0000256" key="12">
    <source>
        <dbReference type="ARBA" id="ARBA00023012"/>
    </source>
</evidence>
<dbReference type="InterPro" id="IPR036097">
    <property type="entry name" value="HisK_dim/P_sf"/>
</dbReference>
<evidence type="ECO:0000256" key="11">
    <source>
        <dbReference type="ARBA" id="ARBA00022989"/>
    </source>
</evidence>
<evidence type="ECO:0000259" key="16">
    <source>
        <dbReference type="PROSITE" id="PS50109"/>
    </source>
</evidence>
<organism evidence="20 21">
    <name type="scientific">Syntrophus aciditrophicus (strain SB)</name>
    <dbReference type="NCBI Taxonomy" id="56780"/>
    <lineage>
        <taxon>Bacteria</taxon>
        <taxon>Pseudomonadati</taxon>
        <taxon>Thermodesulfobacteriota</taxon>
        <taxon>Syntrophia</taxon>
        <taxon>Syntrophales</taxon>
        <taxon>Syntrophaceae</taxon>
        <taxon>Syntrophus</taxon>
    </lineage>
</organism>
<dbReference type="KEGG" id="sat:SYN_02714"/>
<dbReference type="InterPro" id="IPR045671">
    <property type="entry name" value="NtrY-like_N"/>
</dbReference>
<dbReference type="OrthoDB" id="9773941at2"/>
<dbReference type="InParanoid" id="Q2LRW4"/>
<evidence type="ECO:0000259" key="19">
    <source>
        <dbReference type="PROSITE" id="PS50885"/>
    </source>
</evidence>
<dbReference type="SUPFAM" id="SSF47384">
    <property type="entry name" value="Homodimeric domain of signal transducing histidine kinase"/>
    <property type="match status" value="1"/>
</dbReference>
<dbReference type="EMBL" id="CP000252">
    <property type="protein sequence ID" value="ABC76823.1"/>
    <property type="molecule type" value="Genomic_DNA"/>
</dbReference>
<accession>Q2LRW4</accession>
<feature type="transmembrane region" description="Helical" evidence="15">
    <location>
        <begin position="99"/>
        <end position="121"/>
    </location>
</feature>
<comment type="catalytic activity">
    <reaction evidence="1">
        <text>ATP + protein L-histidine = ADP + protein N-phospho-L-histidine.</text>
        <dbReference type="EC" id="2.7.13.3"/>
    </reaction>
</comment>
<dbReference type="PIRSF" id="PIRSF037532">
    <property type="entry name" value="STHK_NtrY"/>
    <property type="match status" value="1"/>
</dbReference>
<dbReference type="HOGENOM" id="CLU_019564_0_1_7"/>
<dbReference type="Pfam" id="PF00672">
    <property type="entry name" value="HAMP"/>
    <property type="match status" value="1"/>
</dbReference>
<dbReference type="Proteomes" id="UP000001933">
    <property type="component" value="Chromosome"/>
</dbReference>
<dbReference type="InterPro" id="IPR000014">
    <property type="entry name" value="PAS"/>
</dbReference>
<dbReference type="InterPro" id="IPR013767">
    <property type="entry name" value="PAS_fold"/>
</dbReference>
<evidence type="ECO:0000256" key="5">
    <source>
        <dbReference type="ARBA" id="ARBA00022553"/>
    </source>
</evidence>
<dbReference type="NCBIfam" id="TIGR00229">
    <property type="entry name" value="sensory_box"/>
    <property type="match status" value="1"/>
</dbReference>
<dbReference type="PROSITE" id="PS50112">
    <property type="entry name" value="PAS"/>
    <property type="match status" value="1"/>
</dbReference>
<dbReference type="InterPro" id="IPR003594">
    <property type="entry name" value="HATPase_dom"/>
</dbReference>
<dbReference type="eggNOG" id="COG5000">
    <property type="taxonomic scope" value="Bacteria"/>
</dbReference>
<dbReference type="InterPro" id="IPR017232">
    <property type="entry name" value="NtrY"/>
</dbReference>
<dbReference type="InterPro" id="IPR029151">
    <property type="entry name" value="Sensor-like_sf"/>
</dbReference>
<keyword evidence="8" id="KW-0547">Nucleotide-binding</keyword>
<feature type="domain" description="Histidine kinase" evidence="16">
    <location>
        <begin position="524"/>
        <end position="737"/>
    </location>
</feature>
<evidence type="ECO:0000256" key="4">
    <source>
        <dbReference type="ARBA" id="ARBA00022475"/>
    </source>
</evidence>
<dbReference type="SMART" id="SM00387">
    <property type="entry name" value="HATPase_c"/>
    <property type="match status" value="1"/>
</dbReference>
<evidence type="ECO:0000256" key="3">
    <source>
        <dbReference type="ARBA" id="ARBA00012438"/>
    </source>
</evidence>
<feature type="domain" description="PAC" evidence="18">
    <location>
        <begin position="465"/>
        <end position="518"/>
    </location>
</feature>
<evidence type="ECO:0000256" key="2">
    <source>
        <dbReference type="ARBA" id="ARBA00004651"/>
    </source>
</evidence>
<keyword evidence="12" id="KW-0902">Two-component regulatory system</keyword>
<evidence type="ECO:0000259" key="18">
    <source>
        <dbReference type="PROSITE" id="PS50113"/>
    </source>
</evidence>
<dbReference type="AlphaFoldDB" id="Q2LRW4"/>
<evidence type="ECO:0000256" key="7">
    <source>
        <dbReference type="ARBA" id="ARBA00022692"/>
    </source>
</evidence>
<feature type="domain" description="PAS" evidence="17">
    <location>
        <begin position="393"/>
        <end position="463"/>
    </location>
</feature>
<dbReference type="GO" id="GO:0000155">
    <property type="term" value="F:phosphorelay sensor kinase activity"/>
    <property type="evidence" value="ECO:0007669"/>
    <property type="project" value="InterPro"/>
</dbReference>
<proteinExistence type="predicted"/>
<dbReference type="CDD" id="cd00130">
    <property type="entry name" value="PAS"/>
    <property type="match status" value="1"/>
</dbReference>
<evidence type="ECO:0000256" key="9">
    <source>
        <dbReference type="ARBA" id="ARBA00022777"/>
    </source>
</evidence>
<dbReference type="SMART" id="SM00091">
    <property type="entry name" value="PAS"/>
    <property type="match status" value="1"/>
</dbReference>
<evidence type="ECO:0000256" key="15">
    <source>
        <dbReference type="SAM" id="Phobius"/>
    </source>
</evidence>
<dbReference type="PANTHER" id="PTHR43065">
    <property type="entry name" value="SENSOR HISTIDINE KINASE"/>
    <property type="match status" value="1"/>
</dbReference>
<keyword evidence="11 15" id="KW-1133">Transmembrane helix</keyword>
<gene>
    <name evidence="20" type="ORF">SYN_02714</name>
</gene>
<dbReference type="EC" id="2.7.13.3" evidence="3"/>
<dbReference type="RefSeq" id="WP_011416856.1">
    <property type="nucleotide sequence ID" value="NC_007759.1"/>
</dbReference>
<name>Q2LRW4_SYNAS</name>
<dbReference type="SMART" id="SM00304">
    <property type="entry name" value="HAMP"/>
    <property type="match status" value="1"/>
</dbReference>
<keyword evidence="10" id="KW-0067">ATP-binding</keyword>
<dbReference type="CDD" id="cd06225">
    <property type="entry name" value="HAMP"/>
    <property type="match status" value="1"/>
</dbReference>
<dbReference type="InterPro" id="IPR036890">
    <property type="entry name" value="HATPase_C_sf"/>
</dbReference>
<evidence type="ECO:0000313" key="21">
    <source>
        <dbReference type="Proteomes" id="UP000001933"/>
    </source>
</evidence>
<dbReference type="GO" id="GO:0005886">
    <property type="term" value="C:plasma membrane"/>
    <property type="evidence" value="ECO:0007669"/>
    <property type="project" value="UniProtKB-SubCell"/>
</dbReference>
<dbReference type="InterPro" id="IPR035965">
    <property type="entry name" value="PAS-like_dom_sf"/>
</dbReference>
<dbReference type="STRING" id="56780.SYN_02714"/>
<dbReference type="PROSITE" id="PS50113">
    <property type="entry name" value="PAC"/>
    <property type="match status" value="1"/>
</dbReference>
<dbReference type="InterPro" id="IPR003661">
    <property type="entry name" value="HisK_dim/P_dom"/>
</dbReference>
<dbReference type="InterPro" id="IPR000700">
    <property type="entry name" value="PAS-assoc_C"/>
</dbReference>
<dbReference type="SMART" id="SM00388">
    <property type="entry name" value="HisKA"/>
    <property type="match status" value="1"/>
</dbReference>
<dbReference type="Pfam" id="PF00989">
    <property type="entry name" value="PAS"/>
    <property type="match status" value="1"/>
</dbReference>
<feature type="transmembrane region" description="Helical" evidence="15">
    <location>
        <begin position="21"/>
        <end position="42"/>
    </location>
</feature>
<dbReference type="Gene3D" id="3.30.450.20">
    <property type="entry name" value="PAS domain"/>
    <property type="match status" value="1"/>
</dbReference>
<dbReference type="SUPFAM" id="SSF55874">
    <property type="entry name" value="ATPase domain of HSP90 chaperone/DNA topoisomerase II/histidine kinase"/>
    <property type="match status" value="1"/>
</dbReference>
<dbReference type="InterPro" id="IPR005467">
    <property type="entry name" value="His_kinase_dom"/>
</dbReference>
<keyword evidence="7 15" id="KW-0812">Transmembrane</keyword>
<keyword evidence="9 20" id="KW-0418">Kinase</keyword>
<dbReference type="Pfam" id="PF19312">
    <property type="entry name" value="NtrY_N"/>
    <property type="match status" value="1"/>
</dbReference>
<evidence type="ECO:0000256" key="8">
    <source>
        <dbReference type="ARBA" id="ARBA00022741"/>
    </source>
</evidence>
<dbReference type="PROSITE" id="PS50109">
    <property type="entry name" value="HIS_KIN"/>
    <property type="match status" value="1"/>
</dbReference>
<dbReference type="SUPFAM" id="SSF103190">
    <property type="entry name" value="Sensory domain-like"/>
    <property type="match status" value="1"/>
</dbReference>
<feature type="transmembrane region" description="Helical" evidence="15">
    <location>
        <begin position="303"/>
        <end position="328"/>
    </location>
</feature>
<evidence type="ECO:0000259" key="17">
    <source>
        <dbReference type="PROSITE" id="PS50112"/>
    </source>
</evidence>
<keyword evidence="14" id="KW-0175">Coiled coil</keyword>
<reference evidence="20 21" key="1">
    <citation type="journal article" date="2007" name="Proc. Natl. Acad. Sci. U.S.A.">
        <title>The genome of Syntrophus aciditrophicus: life at the thermodynamic limit of microbial growth.</title>
        <authorList>
            <person name="McInerney M.J."/>
            <person name="Rohlin L."/>
            <person name="Mouttaki H."/>
            <person name="Kim U."/>
            <person name="Krupp R.S."/>
            <person name="Rios-Hernandez L."/>
            <person name="Sieber J."/>
            <person name="Struchtemeyer C.G."/>
            <person name="Bhattacharyya A."/>
            <person name="Campbell J.W."/>
            <person name="Gunsalus R.P."/>
        </authorList>
    </citation>
    <scope>NUCLEOTIDE SEQUENCE [LARGE SCALE GENOMIC DNA]</scope>
    <source>
        <strain evidence="20 21">SB</strain>
    </source>
</reference>
<feature type="domain" description="HAMP" evidence="19">
    <location>
        <begin position="329"/>
        <end position="381"/>
    </location>
</feature>
<evidence type="ECO:0000256" key="6">
    <source>
        <dbReference type="ARBA" id="ARBA00022679"/>
    </source>
</evidence>
<keyword evidence="4" id="KW-1003">Cell membrane</keyword>
<keyword evidence="5" id="KW-0597">Phosphoprotein</keyword>
<dbReference type="GO" id="GO:0005524">
    <property type="term" value="F:ATP binding"/>
    <property type="evidence" value="ECO:0007669"/>
    <property type="project" value="UniProtKB-KW"/>
</dbReference>
<dbReference type="Gene3D" id="3.30.565.10">
    <property type="entry name" value="Histidine kinase-like ATPase, C-terminal domain"/>
    <property type="match status" value="1"/>
</dbReference>
<keyword evidence="6" id="KW-0808">Transferase</keyword>
<feature type="coiled-coil region" evidence="14">
    <location>
        <begin position="366"/>
        <end position="393"/>
    </location>
</feature>
<dbReference type="SUPFAM" id="SSF55785">
    <property type="entry name" value="PYP-like sensor domain (PAS domain)"/>
    <property type="match status" value="1"/>
</dbReference>
<evidence type="ECO:0000313" key="20">
    <source>
        <dbReference type="EMBL" id="ABC76823.1"/>
    </source>
</evidence>
<sequence length="740" mass="84165">MNRNSQIKNNIDEVQRRRRDLILIVVTVLCILAFSFIEHHLFQEEYLLPESNNILIFGLININIILIILLIFLIVRNVVKLVFERRQGVIGSKMRTKLVAAFVSLSLIPTILLFLVSINFLSYSIDNWFNVRVGDALNKTMEVTQIYYKQYEKNAKYHAGQLSADIMENQLYEKERVDYLKTLVEQRQKQIKTTVIEIYVDNRKKGMVFPGPEHADIKTISPTPQVMEEVFAGNEISIIQPSEDGEFISGLSPIYSSAEPSEAIGAVVVSYYIPKEIVDKVSVISRASEQYSQLHLMKNPIKISYIITLSIVTLLIIFSATWFGLYMAKGITVPILNLADATRRIARGDLNHQIDIVADDEIGVLVEAFNSMTRDLKQSNENLEQANMDLEQRRKYMATVLHNVSAGVISVDEEGFITTINRAAERMLDIRLEKVINRRYEDILSTEHMNLAEDLLQELAKSGKNQIEKQIELMLKDRVLTILMTMTLVRDGEGHERGMVVVFEDLTQLQQAERAAAWREVARRMAHEIKNPLTPIQLSAQRLQRKYGERLAEDGAVFYECTRTIIDQVEILKNLVNEFFRYARMPVTRPMPSNLNETVTDAVALFQDAHKDIRFEFNLSEEMPKVILDTEQIKRVIVNLLDNAVAAVSKNDGCIKIRTFYDRINNRAITEVADNGCGVPAGNKVKVFEPYFSTKKTGTGLGLAIVSSIISDHNGHIKISNNAPRGTVVRFDLPVLENLT</sequence>
<dbReference type="Pfam" id="PF02518">
    <property type="entry name" value="HATPase_c"/>
    <property type="match status" value="1"/>
</dbReference>
<dbReference type="InterPro" id="IPR004358">
    <property type="entry name" value="Sig_transdc_His_kin-like_C"/>
</dbReference>
<evidence type="ECO:0000256" key="14">
    <source>
        <dbReference type="SAM" id="Coils"/>
    </source>
</evidence>
<evidence type="ECO:0000256" key="10">
    <source>
        <dbReference type="ARBA" id="ARBA00022840"/>
    </source>
</evidence>
<dbReference type="PANTHER" id="PTHR43065:SF42">
    <property type="entry name" value="TWO-COMPONENT SENSOR PPRA"/>
    <property type="match status" value="1"/>
</dbReference>
<dbReference type="Pfam" id="PF00512">
    <property type="entry name" value="HisKA"/>
    <property type="match status" value="1"/>
</dbReference>
<dbReference type="PRINTS" id="PR00344">
    <property type="entry name" value="BCTRLSENSOR"/>
</dbReference>
<dbReference type="CDD" id="cd00082">
    <property type="entry name" value="HisKA"/>
    <property type="match status" value="1"/>
</dbReference>
<evidence type="ECO:0000256" key="1">
    <source>
        <dbReference type="ARBA" id="ARBA00000085"/>
    </source>
</evidence>
<dbReference type="Gene3D" id="1.10.287.130">
    <property type="match status" value="1"/>
</dbReference>
<keyword evidence="13 15" id="KW-0472">Membrane</keyword>
<keyword evidence="21" id="KW-1185">Reference proteome</keyword>
<feature type="transmembrane region" description="Helical" evidence="15">
    <location>
        <begin position="54"/>
        <end position="79"/>
    </location>
</feature>
<protein>
    <recommendedName>
        <fullName evidence="3">histidine kinase</fullName>
        <ecNumber evidence="3">2.7.13.3</ecNumber>
    </recommendedName>
</protein>
<dbReference type="SUPFAM" id="SSF158472">
    <property type="entry name" value="HAMP domain-like"/>
    <property type="match status" value="1"/>
</dbReference>